<feature type="coiled-coil region" evidence="1">
    <location>
        <begin position="490"/>
        <end position="517"/>
    </location>
</feature>
<organism evidence="3 4">
    <name type="scientific">Ladona fulva</name>
    <name type="common">Scarce chaser dragonfly</name>
    <name type="synonym">Libellula fulva</name>
    <dbReference type="NCBI Taxonomy" id="123851"/>
    <lineage>
        <taxon>Eukaryota</taxon>
        <taxon>Metazoa</taxon>
        <taxon>Ecdysozoa</taxon>
        <taxon>Arthropoda</taxon>
        <taxon>Hexapoda</taxon>
        <taxon>Insecta</taxon>
        <taxon>Pterygota</taxon>
        <taxon>Palaeoptera</taxon>
        <taxon>Odonata</taxon>
        <taxon>Epiprocta</taxon>
        <taxon>Anisoptera</taxon>
        <taxon>Libelluloidea</taxon>
        <taxon>Libellulidae</taxon>
        <taxon>Ladona</taxon>
    </lineage>
</organism>
<feature type="coiled-coil region" evidence="1">
    <location>
        <begin position="378"/>
        <end position="437"/>
    </location>
</feature>
<dbReference type="OrthoDB" id="5799458at2759"/>
<evidence type="ECO:0000256" key="1">
    <source>
        <dbReference type="SAM" id="Coils"/>
    </source>
</evidence>
<name>A0A8K0KDS4_LADFU</name>
<reference evidence="3" key="1">
    <citation type="submission" date="2013-04" db="EMBL/GenBank/DDBJ databases">
        <authorList>
            <person name="Qu J."/>
            <person name="Murali S.C."/>
            <person name="Bandaranaike D."/>
            <person name="Bellair M."/>
            <person name="Blankenburg K."/>
            <person name="Chao H."/>
            <person name="Dinh H."/>
            <person name="Doddapaneni H."/>
            <person name="Downs B."/>
            <person name="Dugan-Rocha S."/>
            <person name="Elkadiri S."/>
            <person name="Gnanaolivu R.D."/>
            <person name="Hernandez B."/>
            <person name="Javaid M."/>
            <person name="Jayaseelan J.C."/>
            <person name="Lee S."/>
            <person name="Li M."/>
            <person name="Ming W."/>
            <person name="Munidasa M."/>
            <person name="Muniz J."/>
            <person name="Nguyen L."/>
            <person name="Ongeri F."/>
            <person name="Osuji N."/>
            <person name="Pu L.-L."/>
            <person name="Puazo M."/>
            <person name="Qu C."/>
            <person name="Quiroz J."/>
            <person name="Raj R."/>
            <person name="Weissenberger G."/>
            <person name="Xin Y."/>
            <person name="Zou X."/>
            <person name="Han Y."/>
            <person name="Richards S."/>
            <person name="Worley K."/>
            <person name="Muzny D."/>
            <person name="Gibbs R."/>
        </authorList>
    </citation>
    <scope>NUCLEOTIDE SEQUENCE</scope>
    <source>
        <strain evidence="3">Sampled in the wild</strain>
    </source>
</reference>
<keyword evidence="1" id="KW-0175">Coiled coil</keyword>
<feature type="coiled-coil region" evidence="1">
    <location>
        <begin position="227"/>
        <end position="261"/>
    </location>
</feature>
<gene>
    <name evidence="3" type="ORF">J437_LFUL012963</name>
</gene>
<dbReference type="EMBL" id="KZ308632">
    <property type="protein sequence ID" value="KAG8232587.1"/>
    <property type="molecule type" value="Genomic_DNA"/>
</dbReference>
<reference evidence="3" key="2">
    <citation type="submission" date="2017-10" db="EMBL/GenBank/DDBJ databases">
        <title>Ladona fulva Genome sequencing and assembly.</title>
        <authorList>
            <person name="Murali S."/>
            <person name="Richards S."/>
            <person name="Bandaranaike D."/>
            <person name="Bellair M."/>
            <person name="Blankenburg K."/>
            <person name="Chao H."/>
            <person name="Dinh H."/>
            <person name="Doddapaneni H."/>
            <person name="Dugan-Rocha S."/>
            <person name="Elkadiri S."/>
            <person name="Gnanaolivu R."/>
            <person name="Hernandez B."/>
            <person name="Skinner E."/>
            <person name="Javaid M."/>
            <person name="Lee S."/>
            <person name="Li M."/>
            <person name="Ming W."/>
            <person name="Munidasa M."/>
            <person name="Muniz J."/>
            <person name="Nguyen L."/>
            <person name="Hughes D."/>
            <person name="Osuji N."/>
            <person name="Pu L.-L."/>
            <person name="Puazo M."/>
            <person name="Qu C."/>
            <person name="Quiroz J."/>
            <person name="Raj R."/>
            <person name="Weissenberger G."/>
            <person name="Xin Y."/>
            <person name="Zou X."/>
            <person name="Han Y."/>
            <person name="Worley K."/>
            <person name="Muzny D."/>
            <person name="Gibbs R."/>
        </authorList>
    </citation>
    <scope>NUCLEOTIDE SEQUENCE</scope>
    <source>
        <strain evidence="3">Sampled in the wild</strain>
    </source>
</reference>
<dbReference type="AlphaFoldDB" id="A0A8K0KDS4"/>
<proteinExistence type="predicted"/>
<accession>A0A8K0KDS4</accession>
<feature type="region of interest" description="Disordered" evidence="2">
    <location>
        <begin position="350"/>
        <end position="376"/>
    </location>
</feature>
<evidence type="ECO:0000313" key="3">
    <source>
        <dbReference type="EMBL" id="KAG8232587.1"/>
    </source>
</evidence>
<evidence type="ECO:0000256" key="2">
    <source>
        <dbReference type="SAM" id="MobiDB-lite"/>
    </source>
</evidence>
<keyword evidence="4" id="KW-1185">Reference proteome</keyword>
<feature type="coiled-coil region" evidence="1">
    <location>
        <begin position="45"/>
        <end position="79"/>
    </location>
</feature>
<dbReference type="Proteomes" id="UP000792457">
    <property type="component" value="Unassembled WGS sequence"/>
</dbReference>
<evidence type="ECO:0000313" key="4">
    <source>
        <dbReference type="Proteomes" id="UP000792457"/>
    </source>
</evidence>
<protein>
    <submittedName>
        <fullName evidence="3">Uncharacterized protein</fullName>
    </submittedName>
</protein>
<feature type="compositionally biased region" description="Polar residues" evidence="2">
    <location>
        <begin position="353"/>
        <end position="364"/>
    </location>
</feature>
<sequence>MVGIVIEDVSFKGHVMSVSFKQNCFQLGGEMSPKKWSFGKEEKGMAPMIEKLEALQEENRSLRDRNDELTMELEEAMSKLSSASFSKNEGSKFAWLESELADDGEVPFAGDAVKGGEVLIKSERLLVGMKMEDETARTPLFEEMGGELDGEELSSNYSMSLPGESIEASLKVEGDDLWSVSKENVQKHEEARVPELEHTLQLDSKQLQADVVNRGDSVIDKGNKEEASNVALQSKQLTKALEEFQKEAVNYLTRIEDSENKEKEESGSLVDALDSAAAVFSSDPSREGDRMFVKDDPLLTEEQLSENSCKDLKSKLEFMKLEIVKILSEKEACSAENSALRSRFFQHGPDEANSISKGNAQVTSGPEEKDSGKCDSNSMEYLEKSKALEKELEELKVNLKDMKEQHGKEKQILSERCKELEKSLELLNIEYEKCEDYWQQKLEDERSFYEETQRLTDERQNNLEQKIAEYDLMFCQKVKAESRLPMIEERVSLERQVTDLEEECEELRFKMKESEALQLKHLEEKEKLFFSLQEMEQRMLKEQQSHKKNIVDACVQADFLEHKHQNSVFNKADAANKHSSKSNRTKVVPNGGSTSCLNLSNHFSCQQCHGKNAVDNLYLEREADESGRSRIFMPNSNSKKNLVNEVGGEELDDWQSSDVETLEAILSSTKERLHKQTLICQNQAERLMQADILVQKLYLENAFLRNYLQQCQEY</sequence>
<comment type="caution">
    <text evidence="3">The sequence shown here is derived from an EMBL/GenBank/DDBJ whole genome shotgun (WGS) entry which is preliminary data.</text>
</comment>